<protein>
    <submittedName>
        <fullName evidence="3">Uncharacterized protein</fullName>
    </submittedName>
</protein>
<reference evidence="3" key="1">
    <citation type="submission" date="2020-10" db="EMBL/GenBank/DDBJ databases">
        <title>High-Quality Genome Resource of Clonostachys rosea strain S41 by Oxford Nanopore Long-Read Sequencing.</title>
        <authorList>
            <person name="Wang H."/>
        </authorList>
    </citation>
    <scope>NUCLEOTIDE SEQUENCE</scope>
    <source>
        <strain evidence="3">S41</strain>
    </source>
</reference>
<comment type="caution">
    <text evidence="3">The sequence shown here is derived from an EMBL/GenBank/DDBJ whole genome shotgun (WGS) entry which is preliminary data.</text>
</comment>
<accession>A0A8H7NB11</accession>
<evidence type="ECO:0000313" key="3">
    <source>
        <dbReference type="EMBL" id="KAF9752491.1"/>
    </source>
</evidence>
<feature type="region of interest" description="Disordered" evidence="2">
    <location>
        <begin position="49"/>
        <end position="69"/>
    </location>
</feature>
<dbReference type="EMBL" id="JADCTT010000005">
    <property type="protein sequence ID" value="KAF9752491.1"/>
    <property type="molecule type" value="Genomic_DNA"/>
</dbReference>
<dbReference type="Proteomes" id="UP000616885">
    <property type="component" value="Unassembled WGS sequence"/>
</dbReference>
<gene>
    <name evidence="3" type="ORF">IM811_014285</name>
</gene>
<evidence type="ECO:0000256" key="2">
    <source>
        <dbReference type="SAM" id="MobiDB-lite"/>
    </source>
</evidence>
<feature type="coiled-coil region" evidence="1">
    <location>
        <begin position="110"/>
        <end position="137"/>
    </location>
</feature>
<dbReference type="AlphaFoldDB" id="A0A8H7NB11"/>
<sequence length="143" mass="16253">MPLFKKKKAEPKEGDEENMPTEAEKRMTSNTENLLVMTRREATEKLQQAQKAERTYKNRKRAGSGRESFKACKDHFKAAARELKLGFVTLFRAIKAVPNIVGDKQDERRRSRALASRKKLEEQLAKTEALEAEKGAEAKESSA</sequence>
<evidence type="ECO:0000256" key="1">
    <source>
        <dbReference type="SAM" id="Coils"/>
    </source>
</evidence>
<keyword evidence="1" id="KW-0175">Coiled coil</keyword>
<evidence type="ECO:0000313" key="4">
    <source>
        <dbReference type="Proteomes" id="UP000616885"/>
    </source>
</evidence>
<name>A0A8H7NB11_BIOOC</name>
<organism evidence="3 4">
    <name type="scientific">Bionectria ochroleuca</name>
    <name type="common">Gliocladium roseum</name>
    <dbReference type="NCBI Taxonomy" id="29856"/>
    <lineage>
        <taxon>Eukaryota</taxon>
        <taxon>Fungi</taxon>
        <taxon>Dikarya</taxon>
        <taxon>Ascomycota</taxon>
        <taxon>Pezizomycotina</taxon>
        <taxon>Sordariomycetes</taxon>
        <taxon>Hypocreomycetidae</taxon>
        <taxon>Hypocreales</taxon>
        <taxon>Bionectriaceae</taxon>
        <taxon>Clonostachys</taxon>
    </lineage>
</organism>
<proteinExistence type="predicted"/>
<feature type="region of interest" description="Disordered" evidence="2">
    <location>
        <begin position="1"/>
        <end position="32"/>
    </location>
</feature>